<dbReference type="STRING" id="872970.SAMN04488134_10285"/>
<feature type="transmembrane region" description="Helical" evidence="1">
    <location>
        <begin position="263"/>
        <end position="287"/>
    </location>
</feature>
<protein>
    <submittedName>
        <fullName evidence="2">Uncharacterized protein</fullName>
    </submittedName>
</protein>
<keyword evidence="1" id="KW-0472">Membrane</keyword>
<accession>A0A1H8JVF8</accession>
<proteinExistence type="predicted"/>
<evidence type="ECO:0000313" key="2">
    <source>
        <dbReference type="EMBL" id="SEN84703.1"/>
    </source>
</evidence>
<gene>
    <name evidence="2" type="ORF">SAMN04488134_10285</name>
</gene>
<feature type="transmembrane region" description="Helical" evidence="1">
    <location>
        <begin position="205"/>
        <end position="231"/>
    </location>
</feature>
<feature type="transmembrane region" description="Helical" evidence="1">
    <location>
        <begin position="107"/>
        <end position="124"/>
    </location>
</feature>
<dbReference type="EMBL" id="FODJ01000002">
    <property type="protein sequence ID" value="SEN84703.1"/>
    <property type="molecule type" value="Genomic_DNA"/>
</dbReference>
<dbReference type="Proteomes" id="UP000199300">
    <property type="component" value="Unassembled WGS sequence"/>
</dbReference>
<feature type="transmembrane region" description="Helical" evidence="1">
    <location>
        <begin position="237"/>
        <end position="256"/>
    </location>
</feature>
<evidence type="ECO:0000256" key="1">
    <source>
        <dbReference type="SAM" id="Phobius"/>
    </source>
</evidence>
<dbReference type="AlphaFoldDB" id="A0A1H8JVF8"/>
<feature type="transmembrane region" description="Helical" evidence="1">
    <location>
        <begin position="136"/>
        <end position="158"/>
    </location>
</feature>
<keyword evidence="3" id="KW-1185">Reference proteome</keyword>
<keyword evidence="1" id="KW-0812">Transmembrane</keyword>
<dbReference type="OrthoDB" id="2845482at2"/>
<sequence>MGRINDYVKQILQRIEVNEQEYQALHIEMTAYLHERKELYRSEGYSEDQATEMALKKFGDSKCVGQSLASSLFLQRKKALYSLLLFSLAYTVITTVVLSYFNNYHPLRWLLFTSLLATITFALIKRPLFIARHRIIFILFCFLYLIAWFYGLFLIDVVPNSMFTWLHVVLSLLYLISIIINMILGALFQPINKHFSDEKLKTRRLIVISNLISGLIICSYVLSFIAGSLIFLTFNHFARLFPVLIILLLWVGSLLLSGNRPKLAWLTTIIQATLAIYVLSIWFRIILL</sequence>
<feature type="transmembrane region" description="Helical" evidence="1">
    <location>
        <begin position="80"/>
        <end position="101"/>
    </location>
</feature>
<evidence type="ECO:0000313" key="3">
    <source>
        <dbReference type="Proteomes" id="UP000199300"/>
    </source>
</evidence>
<keyword evidence="1" id="KW-1133">Transmembrane helix</keyword>
<name>A0A1H8JVF8_9BACI</name>
<feature type="transmembrane region" description="Helical" evidence="1">
    <location>
        <begin position="164"/>
        <end position="184"/>
    </location>
</feature>
<dbReference type="RefSeq" id="WP_091495191.1">
    <property type="nucleotide sequence ID" value="NZ_FODJ01000002.1"/>
</dbReference>
<organism evidence="2 3">
    <name type="scientific">Amphibacillus marinus</name>
    <dbReference type="NCBI Taxonomy" id="872970"/>
    <lineage>
        <taxon>Bacteria</taxon>
        <taxon>Bacillati</taxon>
        <taxon>Bacillota</taxon>
        <taxon>Bacilli</taxon>
        <taxon>Bacillales</taxon>
        <taxon>Bacillaceae</taxon>
        <taxon>Amphibacillus</taxon>
    </lineage>
</organism>
<reference evidence="2 3" key="1">
    <citation type="submission" date="2016-10" db="EMBL/GenBank/DDBJ databases">
        <authorList>
            <person name="de Groot N.N."/>
        </authorList>
    </citation>
    <scope>NUCLEOTIDE SEQUENCE [LARGE SCALE GENOMIC DNA]</scope>
    <source>
        <strain evidence="2 3">CGMCC 1.10434</strain>
    </source>
</reference>